<dbReference type="InterPro" id="IPR009739">
    <property type="entry name" value="LprI-like_N"/>
</dbReference>
<dbReference type="EMBL" id="JABFCZ010000009">
    <property type="protein sequence ID" value="MBD1546443.1"/>
    <property type="molecule type" value="Genomic_DNA"/>
</dbReference>
<accession>A0A926S4I9</accession>
<name>A0A926S4I9_9HYPH</name>
<dbReference type="RefSeq" id="WP_190291118.1">
    <property type="nucleotide sequence ID" value="NZ_JABFCZ010000009.1"/>
</dbReference>
<organism evidence="2 3">
    <name type="scientific">Roseibium aggregatum</name>
    <dbReference type="NCBI Taxonomy" id="187304"/>
    <lineage>
        <taxon>Bacteria</taxon>
        <taxon>Pseudomonadati</taxon>
        <taxon>Pseudomonadota</taxon>
        <taxon>Alphaproteobacteria</taxon>
        <taxon>Hyphomicrobiales</taxon>
        <taxon>Stappiaceae</taxon>
        <taxon>Roseibium</taxon>
    </lineage>
</organism>
<proteinExistence type="predicted"/>
<protein>
    <submittedName>
        <fullName evidence="2">DUF1311 domain-containing protein</fullName>
    </submittedName>
</protein>
<dbReference type="PANTHER" id="PTHR39176">
    <property type="entry name" value="PERIPLASMIC PROTEIN-RELATED"/>
    <property type="match status" value="1"/>
</dbReference>
<evidence type="ECO:0000259" key="1">
    <source>
        <dbReference type="Pfam" id="PF07007"/>
    </source>
</evidence>
<feature type="domain" description="Lysozyme inhibitor LprI-like N-terminal" evidence="1">
    <location>
        <begin position="40"/>
        <end position="135"/>
    </location>
</feature>
<dbReference type="Pfam" id="PF07007">
    <property type="entry name" value="LprI"/>
    <property type="match status" value="1"/>
</dbReference>
<dbReference type="Proteomes" id="UP000598467">
    <property type="component" value="Unassembled WGS sequence"/>
</dbReference>
<sequence length="144" mass="15896">MKDAIKRPPFHLAFGTVFLIAAEIGSASAQQNIDCGYPINQNEMTYCAEKGWHEADAELNAVYKDAMARMREMDSYLDASLKGAADALKEAQRAWIPYRDKACASYGFQARGGTMEPMLIYGCMATMTRARIEELKDLIGGLGN</sequence>
<dbReference type="PANTHER" id="PTHR39176:SF1">
    <property type="entry name" value="PERIPLASMIC PROTEIN"/>
    <property type="match status" value="1"/>
</dbReference>
<comment type="caution">
    <text evidence="2">The sequence shown here is derived from an EMBL/GenBank/DDBJ whole genome shotgun (WGS) entry which is preliminary data.</text>
</comment>
<gene>
    <name evidence="2" type="ORF">HK439_09230</name>
</gene>
<dbReference type="AlphaFoldDB" id="A0A926S4I9"/>
<evidence type="ECO:0000313" key="2">
    <source>
        <dbReference type="EMBL" id="MBD1546443.1"/>
    </source>
</evidence>
<reference evidence="2" key="1">
    <citation type="submission" date="2020-05" db="EMBL/GenBank/DDBJ databases">
        <title>Identification of trans-AT polyketide cluster in two marine bacteria, producers of a novel glutaramide-containing polyketide sesbanimide D and analogs.</title>
        <authorList>
            <person name="Kacar D."/>
            <person name="Rodriguez P."/>
            <person name="Canedo L."/>
            <person name="Gonzalez E."/>
            <person name="Galan B."/>
            <person name="De La Calle F."/>
            <person name="Garcia J.L."/>
        </authorList>
    </citation>
    <scope>NUCLEOTIDE SEQUENCE</scope>
    <source>
        <strain evidence="2">PHM038</strain>
    </source>
</reference>
<dbReference type="Gene3D" id="1.20.1270.180">
    <property type="match status" value="1"/>
</dbReference>
<evidence type="ECO:0000313" key="3">
    <source>
        <dbReference type="Proteomes" id="UP000598467"/>
    </source>
</evidence>